<evidence type="ECO:0000313" key="4">
    <source>
        <dbReference type="Proteomes" id="UP001370490"/>
    </source>
</evidence>
<keyword evidence="1" id="KW-0436">Ligase</keyword>
<name>A0AAN8ZEJ8_9MAGN</name>
<accession>A0AAN8ZEJ8</accession>
<dbReference type="GO" id="GO:0016405">
    <property type="term" value="F:CoA-ligase activity"/>
    <property type="evidence" value="ECO:0007669"/>
    <property type="project" value="TreeGrafter"/>
</dbReference>
<evidence type="ECO:0000313" key="3">
    <source>
        <dbReference type="EMBL" id="KAK6930858.1"/>
    </source>
</evidence>
<gene>
    <name evidence="3" type="ORF">RJ641_002651</name>
</gene>
<dbReference type="InterPro" id="IPR020845">
    <property type="entry name" value="AMP-binding_CS"/>
</dbReference>
<dbReference type="PANTHER" id="PTHR24096">
    <property type="entry name" value="LONG-CHAIN-FATTY-ACID--COA LIGASE"/>
    <property type="match status" value="1"/>
</dbReference>
<dbReference type="Gene3D" id="3.40.50.12780">
    <property type="entry name" value="N-terminal domain of ligase-like"/>
    <property type="match status" value="1"/>
</dbReference>
<keyword evidence="4" id="KW-1185">Reference proteome</keyword>
<comment type="caution">
    <text evidence="3">The sequence shown here is derived from an EMBL/GenBank/DDBJ whole genome shotgun (WGS) entry which is preliminary data.</text>
</comment>
<dbReference type="Proteomes" id="UP001370490">
    <property type="component" value="Unassembled WGS sequence"/>
</dbReference>
<dbReference type="InterPro" id="IPR042099">
    <property type="entry name" value="ANL_N_sf"/>
</dbReference>
<dbReference type="Pfam" id="PF00501">
    <property type="entry name" value="AMP-binding"/>
    <property type="match status" value="1"/>
</dbReference>
<proteinExistence type="predicted"/>
<dbReference type="EMBL" id="JBAMMX010000011">
    <property type="protein sequence ID" value="KAK6930858.1"/>
    <property type="molecule type" value="Genomic_DNA"/>
</dbReference>
<evidence type="ECO:0000259" key="2">
    <source>
        <dbReference type="Pfam" id="PF00501"/>
    </source>
</evidence>
<dbReference type="PANTHER" id="PTHR24096:SF362">
    <property type="entry name" value="4-COUMARATE--COA LIGASE-LIKE 9"/>
    <property type="match status" value="1"/>
</dbReference>
<dbReference type="AlphaFoldDB" id="A0AAN8ZEJ8"/>
<feature type="domain" description="AMP-dependent synthetase/ligase" evidence="2">
    <location>
        <begin position="61"/>
        <end position="330"/>
    </location>
</feature>
<dbReference type="InterPro" id="IPR000873">
    <property type="entry name" value="AMP-dep_synth/lig_dom"/>
</dbReference>
<protein>
    <submittedName>
        <fullName evidence="3">AMP-dependent synthetase/ligase</fullName>
    </submittedName>
</protein>
<dbReference type="SUPFAM" id="SSF56801">
    <property type="entry name" value="Acetyl-CoA synthetase-like"/>
    <property type="match status" value="1"/>
</dbReference>
<sequence length="333" mass="36218">MAEELNPKPHSSIDVESGFCTKTKIYHSLLPDVPLPPESMPLSVTDYAFALLKGLPSSQSSTALIDADTGDRVSFSELIRRSRNLAAYLQNEIGLINGETAFILSPNSVHIVILYLSLFSLGVVISPSNPSNTKSEIAHHINLCKPVVAFATTKTTSFKIPPLRHSNILLDSSDFQTMMTETVSELKPADVSQSDIASILYSSGTTGKMKGVIRTHRNWIASIAIARSVPSQAAAETAACVVPLFHGYGFEFCMTSMAFGRTLVLMERFELELKARAIERFRSTQLLLAPPVVVSMVKNGVMDGHDLRSLKTVACGGAVLPKSAIKKFRANEY</sequence>
<evidence type="ECO:0000256" key="1">
    <source>
        <dbReference type="ARBA" id="ARBA00022598"/>
    </source>
</evidence>
<dbReference type="PROSITE" id="PS00455">
    <property type="entry name" value="AMP_BINDING"/>
    <property type="match status" value="1"/>
</dbReference>
<reference evidence="3 4" key="1">
    <citation type="submission" date="2023-12" db="EMBL/GenBank/DDBJ databases">
        <title>A high-quality genome assembly for Dillenia turbinata (Dilleniales).</title>
        <authorList>
            <person name="Chanderbali A."/>
        </authorList>
    </citation>
    <scope>NUCLEOTIDE SEQUENCE [LARGE SCALE GENOMIC DNA]</scope>
    <source>
        <strain evidence="3">LSX21</strain>
        <tissue evidence="3">Leaf</tissue>
    </source>
</reference>
<organism evidence="3 4">
    <name type="scientific">Dillenia turbinata</name>
    <dbReference type="NCBI Taxonomy" id="194707"/>
    <lineage>
        <taxon>Eukaryota</taxon>
        <taxon>Viridiplantae</taxon>
        <taxon>Streptophyta</taxon>
        <taxon>Embryophyta</taxon>
        <taxon>Tracheophyta</taxon>
        <taxon>Spermatophyta</taxon>
        <taxon>Magnoliopsida</taxon>
        <taxon>eudicotyledons</taxon>
        <taxon>Gunneridae</taxon>
        <taxon>Pentapetalae</taxon>
        <taxon>Dilleniales</taxon>
        <taxon>Dilleniaceae</taxon>
        <taxon>Dillenia</taxon>
    </lineage>
</organism>